<evidence type="ECO:0000313" key="3">
    <source>
        <dbReference type="Proteomes" id="UP000095419"/>
    </source>
</evidence>
<feature type="region of interest" description="Disordered" evidence="1">
    <location>
        <begin position="1"/>
        <end position="23"/>
    </location>
</feature>
<evidence type="ECO:0000313" key="2">
    <source>
        <dbReference type="EMBL" id="CUO61832.1"/>
    </source>
</evidence>
<proteinExistence type="predicted"/>
<reference evidence="2 3" key="1">
    <citation type="submission" date="2015-09" db="EMBL/GenBank/DDBJ databases">
        <authorList>
            <consortium name="Pathogen Informatics"/>
        </authorList>
    </citation>
    <scope>NUCLEOTIDE SEQUENCE [LARGE SCALE GENOMIC DNA]</scope>
    <source>
        <strain evidence="2 3">2789STDY5608791</strain>
    </source>
</reference>
<dbReference type="RefSeq" id="WP_057088175.1">
    <property type="nucleotide sequence ID" value="NZ_CAKOCG010000011.1"/>
</dbReference>
<dbReference type="EMBL" id="CYZF01000005">
    <property type="protein sequence ID" value="CUO61832.1"/>
    <property type="molecule type" value="Genomic_DNA"/>
</dbReference>
<name>A0A174GGY3_BACUN</name>
<gene>
    <name evidence="2" type="ORF">ERS417307_02040</name>
</gene>
<feature type="compositionally biased region" description="Polar residues" evidence="1">
    <location>
        <begin position="1"/>
        <end position="10"/>
    </location>
</feature>
<organism evidence="2 3">
    <name type="scientific">Bacteroides uniformis</name>
    <dbReference type="NCBI Taxonomy" id="820"/>
    <lineage>
        <taxon>Bacteria</taxon>
        <taxon>Pseudomonadati</taxon>
        <taxon>Bacteroidota</taxon>
        <taxon>Bacteroidia</taxon>
        <taxon>Bacteroidales</taxon>
        <taxon>Bacteroidaceae</taxon>
        <taxon>Bacteroides</taxon>
    </lineage>
</organism>
<evidence type="ECO:0000256" key="1">
    <source>
        <dbReference type="SAM" id="MobiDB-lite"/>
    </source>
</evidence>
<protein>
    <submittedName>
        <fullName evidence="2">Mobilization protein</fullName>
    </submittedName>
</protein>
<dbReference type="InterPro" id="IPR053842">
    <property type="entry name" value="NikA-like"/>
</dbReference>
<accession>A0A174GGY3</accession>
<dbReference type="Pfam" id="PF21983">
    <property type="entry name" value="NikA-like"/>
    <property type="match status" value="1"/>
</dbReference>
<dbReference type="AlphaFoldDB" id="A0A174GGY3"/>
<dbReference type="Proteomes" id="UP000095419">
    <property type="component" value="Unassembled WGS sequence"/>
</dbReference>
<sequence length="121" mass="13950">MKRSINNKTPNKGGRPTKKLSEKRKYRITVKMATEEYYAMKLKAKNAGVSASEIVRMAIRDCHIRARLTTEQADYIRKLCGMANNLNQLTRKAHREGVRLHYGQCQHLLLSLENIIDHISL</sequence>